<dbReference type="InterPro" id="IPR008928">
    <property type="entry name" value="6-hairpin_glycosidase_sf"/>
</dbReference>
<gene>
    <name evidence="5" type="ORF">GCM10011577_32310</name>
</gene>
<evidence type="ECO:0000259" key="4">
    <source>
        <dbReference type="Pfam" id="PF22124"/>
    </source>
</evidence>
<feature type="domain" description="Alpha fucosidase A-like C-terminal" evidence="3">
    <location>
        <begin position="774"/>
        <end position="829"/>
    </location>
</feature>
<evidence type="ECO:0000256" key="1">
    <source>
        <dbReference type="SAM" id="MobiDB-lite"/>
    </source>
</evidence>
<dbReference type="Pfam" id="PF14498">
    <property type="entry name" value="Glyco_hyd_65N_2"/>
    <property type="match status" value="1"/>
</dbReference>
<feature type="domain" description="Glycosyl hydrolase family 95 catalytic" evidence="4">
    <location>
        <begin position="318"/>
        <end position="763"/>
    </location>
</feature>
<organism evidence="5 6">
    <name type="scientific">Pseudarthrobacter polychromogenes</name>
    <dbReference type="NCBI Taxonomy" id="1676"/>
    <lineage>
        <taxon>Bacteria</taxon>
        <taxon>Bacillati</taxon>
        <taxon>Actinomycetota</taxon>
        <taxon>Actinomycetes</taxon>
        <taxon>Micrococcales</taxon>
        <taxon>Micrococcaceae</taxon>
        <taxon>Pseudarthrobacter</taxon>
    </lineage>
</organism>
<feature type="domain" description="Glycosyl hydrolase family 95 N-terminal" evidence="2">
    <location>
        <begin position="7"/>
        <end position="286"/>
    </location>
</feature>
<dbReference type="Proteomes" id="UP000596938">
    <property type="component" value="Unassembled WGS sequence"/>
</dbReference>
<dbReference type="InterPro" id="IPR027414">
    <property type="entry name" value="GH95_N_dom"/>
</dbReference>
<dbReference type="PANTHER" id="PTHR31084">
    <property type="entry name" value="ALPHA-L-FUCOSIDASE 2"/>
    <property type="match status" value="1"/>
</dbReference>
<name>A0ABQ1XWK7_9MICC</name>
<dbReference type="PANTHER" id="PTHR31084:SF0">
    <property type="entry name" value="ALPHA-L-FUCOSIDASE 2"/>
    <property type="match status" value="1"/>
</dbReference>
<feature type="region of interest" description="Disordered" evidence="1">
    <location>
        <begin position="563"/>
        <end position="586"/>
    </location>
</feature>
<dbReference type="InterPro" id="IPR012341">
    <property type="entry name" value="6hp_glycosidase-like_sf"/>
</dbReference>
<accession>A0ABQ1XWK7</accession>
<evidence type="ECO:0008006" key="7">
    <source>
        <dbReference type="Google" id="ProtNLM"/>
    </source>
</evidence>
<dbReference type="PIRSF" id="PIRSF007663">
    <property type="entry name" value="UCP007663"/>
    <property type="match status" value="1"/>
</dbReference>
<protein>
    <recommendedName>
        <fullName evidence="7">Alpha-L-fucosidase 2</fullName>
    </recommendedName>
</protein>
<feature type="compositionally biased region" description="Polar residues" evidence="1">
    <location>
        <begin position="563"/>
        <end position="573"/>
    </location>
</feature>
<evidence type="ECO:0000259" key="2">
    <source>
        <dbReference type="Pfam" id="PF14498"/>
    </source>
</evidence>
<comment type="caution">
    <text evidence="5">The sequence shown here is derived from an EMBL/GenBank/DDBJ whole genome shotgun (WGS) entry which is preliminary data.</text>
</comment>
<dbReference type="RefSeq" id="WP_188812597.1">
    <property type="nucleotide sequence ID" value="NZ_BAAAWV010000001.1"/>
</dbReference>
<dbReference type="Pfam" id="PF22124">
    <property type="entry name" value="Glyco_hydro_95_cat"/>
    <property type="match status" value="1"/>
</dbReference>
<reference evidence="6" key="1">
    <citation type="journal article" date="2019" name="Int. J. Syst. Evol. Microbiol.">
        <title>The Global Catalogue of Microorganisms (GCM) 10K type strain sequencing project: providing services to taxonomists for standard genome sequencing and annotation.</title>
        <authorList>
            <consortium name="The Broad Institute Genomics Platform"/>
            <consortium name="The Broad Institute Genome Sequencing Center for Infectious Disease"/>
            <person name="Wu L."/>
            <person name="Ma J."/>
        </authorList>
    </citation>
    <scope>NUCLEOTIDE SEQUENCE [LARGE SCALE GENOMIC DNA]</scope>
    <source>
        <strain evidence="6">CGMCC 1.1927</strain>
    </source>
</reference>
<dbReference type="InterPro" id="IPR054363">
    <property type="entry name" value="GH95_cat"/>
</dbReference>
<dbReference type="InterPro" id="IPR049053">
    <property type="entry name" value="AFCA-like_C"/>
</dbReference>
<proteinExistence type="predicted"/>
<dbReference type="Pfam" id="PF21307">
    <property type="entry name" value="Glyco_hydro_95_C"/>
    <property type="match status" value="1"/>
</dbReference>
<sequence>MPPEHLLAYDAPAARWLEALPLGNGRLGAMVFGGSQADADVEHRFQLNDSSAWSGSPHSQDREPVFSREEADRILTESRRLIGAGDFAGAAGTLKSLQHRHSQAYLPFADLYLTASATAANPAAGERGDGGAPGQPSSGYHRGLDLARALNTNTYLLDGHAVRVEAFISHDPSVLVVSLRTDAPQGLDLAIRLDSPLRILRRSGGEGSLSLQLKMPSDAAPAHDGGVVEYSEDDSLSMQGAVAATWEHDGRPVQGPAGPVSGHDDGLAATGVRRADIYLTTETTFAGLARQPRGTAATAAAAARAVVDQARASGRKLLLDRHGESHSRLYGAALVEFDVPVREGGDTGRRLLAANAHPGGPLAADPGLAALLFNYGRYLLISSSRSAPAGSRQGTAWRGVPANLQGIWNAELPAPWSSNYTTNINLQMNYWGAEPTGLAECVGPLFALIEAMQGTGAEVAREYYGARGWAVHHNSDLWAYAKPVGHGAHSPEWAYWPMAGLWLVRHLWEHLQFGSTDSSADADTFAPDTFDPDSFARSTAWPAIRGAAEFALDLLVDFPDGSLGTSPSTSPENTFAAAHPSTGTRVQGSAARSATMDLTLIGDVFRMLDALAGRLGLEDDPVASAARSALPRLPAPAPGRGGKLREWLDDPEEWEPGHRHVSHLYLAYPGDTPLTPGLEAAVRASLDGRGDEATGWSLAWKILLRARLRQAGKVSDLLRLYFRDMETPRGGQSGGLYPNLFGAHPPFQIDGNLGYVAALAECLVQSHRTVDGLHEIELLPALPSELPAGRAGRLRARPGVDVDLDWRDGLLVQATLAARKPVKVLVRYGPGVREAHLEPGKPAVLTYSAHRSAPRSAPTDRIG</sequence>
<dbReference type="EMBL" id="BMKU01000011">
    <property type="protein sequence ID" value="GGH05572.1"/>
    <property type="molecule type" value="Genomic_DNA"/>
</dbReference>
<dbReference type="InterPro" id="IPR016518">
    <property type="entry name" value="Alpha-L-fucosidase"/>
</dbReference>
<dbReference type="SUPFAM" id="SSF48208">
    <property type="entry name" value="Six-hairpin glycosidases"/>
    <property type="match status" value="1"/>
</dbReference>
<evidence type="ECO:0000259" key="3">
    <source>
        <dbReference type="Pfam" id="PF21307"/>
    </source>
</evidence>
<evidence type="ECO:0000313" key="5">
    <source>
        <dbReference type="EMBL" id="GGH05572.1"/>
    </source>
</evidence>
<evidence type="ECO:0000313" key="6">
    <source>
        <dbReference type="Proteomes" id="UP000596938"/>
    </source>
</evidence>
<keyword evidence="6" id="KW-1185">Reference proteome</keyword>
<dbReference type="Gene3D" id="1.50.10.10">
    <property type="match status" value="1"/>
</dbReference>